<dbReference type="EMBL" id="SDIL01000001">
    <property type="protein sequence ID" value="RXK42447.1"/>
    <property type="molecule type" value="Genomic_DNA"/>
</dbReference>
<evidence type="ECO:0000313" key="1">
    <source>
        <dbReference type="EMBL" id="RXK42447.1"/>
    </source>
</evidence>
<dbReference type="InParanoid" id="A0A4V1M531"/>
<name>A0A4V1M531_TREME</name>
<proteinExistence type="predicted"/>
<reference evidence="1 2" key="1">
    <citation type="submission" date="2016-06" db="EMBL/GenBank/DDBJ databases">
        <title>Evolution of pathogenesis and genome organization in the Tremellales.</title>
        <authorList>
            <person name="Cuomo C."/>
            <person name="Litvintseva A."/>
            <person name="Heitman J."/>
            <person name="Chen Y."/>
            <person name="Sun S."/>
            <person name="Springer D."/>
            <person name="Dromer F."/>
            <person name="Young S."/>
            <person name="Zeng Q."/>
            <person name="Chapman S."/>
            <person name="Gujja S."/>
            <person name="Saif S."/>
            <person name="Birren B."/>
        </authorList>
    </citation>
    <scope>NUCLEOTIDE SEQUENCE [LARGE SCALE GENOMIC DNA]</scope>
    <source>
        <strain evidence="1 2">ATCC 28783</strain>
    </source>
</reference>
<comment type="caution">
    <text evidence="1">The sequence shown here is derived from an EMBL/GenBank/DDBJ whole genome shotgun (WGS) entry which is preliminary data.</text>
</comment>
<evidence type="ECO:0000313" key="2">
    <source>
        <dbReference type="Proteomes" id="UP000289152"/>
    </source>
</evidence>
<dbReference type="AlphaFoldDB" id="A0A4V1M531"/>
<keyword evidence="2" id="KW-1185">Reference proteome</keyword>
<gene>
    <name evidence="1" type="ORF">M231_00001</name>
</gene>
<accession>A0A4V1M531</accession>
<sequence>MEVGDFSLLILGISILLTNPNGKSVNTFGHYTINQTTTQADIYQPYLFIFNPYMSSSHEPALELRSFLGWVGNVLKAVIAPLNDSSANVITRVDSPTTAISTPKMALTFSYTDPCVDIDGSHVETDLPVTTGDTVKIDDKIYTANVGTNKSPTQIPIALLCVHTALLARFFGTSQFSARLLQDNQDPLSGVHLTGSLSLGTPPLKKGHSVVWKESKDVLLYLYQNTCRETADAQRTVTVGGEQYGVSYRLSIRPTLEPPCIEINNRTIRLVGPKSWNPIRDGNFQHRADSTGDHCEFQMDQTLGEFDGIFLEKEVISTTSARQTESVLKDNGPCCVSVTMSLTATYQRLSS</sequence>
<protein>
    <submittedName>
        <fullName evidence="1">Uncharacterized protein</fullName>
    </submittedName>
</protein>
<dbReference type="Proteomes" id="UP000289152">
    <property type="component" value="Unassembled WGS sequence"/>
</dbReference>
<organism evidence="1 2">
    <name type="scientific">Tremella mesenterica</name>
    <name type="common">Jelly fungus</name>
    <dbReference type="NCBI Taxonomy" id="5217"/>
    <lineage>
        <taxon>Eukaryota</taxon>
        <taxon>Fungi</taxon>
        <taxon>Dikarya</taxon>
        <taxon>Basidiomycota</taxon>
        <taxon>Agaricomycotina</taxon>
        <taxon>Tremellomycetes</taxon>
        <taxon>Tremellales</taxon>
        <taxon>Tremellaceae</taxon>
        <taxon>Tremella</taxon>
    </lineage>
</organism>